<feature type="transmembrane region" description="Helical" evidence="2">
    <location>
        <begin position="12"/>
        <end position="31"/>
    </location>
</feature>
<keyword evidence="2" id="KW-0472">Membrane</keyword>
<evidence type="ECO:0000256" key="2">
    <source>
        <dbReference type="SAM" id="Phobius"/>
    </source>
</evidence>
<gene>
    <name evidence="4" type="ORF">F0P93_30840</name>
</gene>
<evidence type="ECO:0000313" key="4">
    <source>
        <dbReference type="EMBL" id="KAA9341086.1"/>
    </source>
</evidence>
<keyword evidence="2" id="KW-0812">Transmembrane</keyword>
<dbReference type="GO" id="GO:0046872">
    <property type="term" value="F:metal ion binding"/>
    <property type="evidence" value="ECO:0007669"/>
    <property type="project" value="UniProtKB-KW"/>
</dbReference>
<dbReference type="Pfam" id="PF00903">
    <property type="entry name" value="Glyoxalase"/>
    <property type="match status" value="1"/>
</dbReference>
<protein>
    <submittedName>
        <fullName evidence="4">VOC family protein</fullName>
    </submittedName>
</protein>
<sequence>MIPFKKNKTRVAFYKCVKIILMVLGGALSALGQSNFASKTIGVGVVVADLERSLDFYVNGIGMVKTGSFTINEEFGKRSGLTNGVATNVTILKLENSPEATDWKLMSLGSKPAHPKPKHIQDDTGMQYITIQVKALQPIIDRLMKLKVPFLGSTPTPLNAKAHFVFVQDPDGTFIELIGPLQ</sequence>
<dbReference type="Proteomes" id="UP000326344">
    <property type="component" value="Unassembled WGS sequence"/>
</dbReference>
<dbReference type="SUPFAM" id="SSF54593">
    <property type="entry name" value="Glyoxalase/Bleomycin resistance protein/Dihydroxybiphenyl dioxygenase"/>
    <property type="match status" value="1"/>
</dbReference>
<name>A0A5N1J3I3_9BACT</name>
<keyword evidence="2" id="KW-1133">Transmembrane helix</keyword>
<dbReference type="Gene3D" id="3.10.180.10">
    <property type="entry name" value="2,3-Dihydroxybiphenyl 1,2-Dioxygenase, domain 1"/>
    <property type="match status" value="1"/>
</dbReference>
<dbReference type="AlphaFoldDB" id="A0A5N1J3I3"/>
<evidence type="ECO:0000259" key="3">
    <source>
        <dbReference type="PROSITE" id="PS51819"/>
    </source>
</evidence>
<evidence type="ECO:0000256" key="1">
    <source>
        <dbReference type="ARBA" id="ARBA00022723"/>
    </source>
</evidence>
<dbReference type="PANTHER" id="PTHR43048:SF3">
    <property type="entry name" value="METHYLMALONYL-COA EPIMERASE, MITOCHONDRIAL"/>
    <property type="match status" value="1"/>
</dbReference>
<keyword evidence="1" id="KW-0479">Metal-binding</keyword>
<reference evidence="4 5" key="1">
    <citation type="submission" date="2019-09" db="EMBL/GenBank/DDBJ databases">
        <title>Genome Sequence of Larkinella sp MA1.</title>
        <authorList>
            <person name="Srinivasan S."/>
        </authorList>
    </citation>
    <scope>NUCLEOTIDE SEQUENCE [LARGE SCALE GENOMIC DNA]</scope>
    <source>
        <strain evidence="4 5">MA1</strain>
    </source>
</reference>
<comment type="caution">
    <text evidence="4">The sequence shown here is derived from an EMBL/GenBank/DDBJ whole genome shotgun (WGS) entry which is preliminary data.</text>
</comment>
<dbReference type="InterPro" id="IPR029068">
    <property type="entry name" value="Glyas_Bleomycin-R_OHBP_Dase"/>
</dbReference>
<evidence type="ECO:0000313" key="5">
    <source>
        <dbReference type="Proteomes" id="UP000326344"/>
    </source>
</evidence>
<dbReference type="PANTHER" id="PTHR43048">
    <property type="entry name" value="METHYLMALONYL-COA EPIMERASE"/>
    <property type="match status" value="1"/>
</dbReference>
<dbReference type="InterPro" id="IPR004360">
    <property type="entry name" value="Glyas_Fos-R_dOase_dom"/>
</dbReference>
<dbReference type="InterPro" id="IPR037523">
    <property type="entry name" value="VOC_core"/>
</dbReference>
<proteinExistence type="predicted"/>
<keyword evidence="5" id="KW-1185">Reference proteome</keyword>
<accession>A0A5N1J3I3</accession>
<feature type="domain" description="VOC" evidence="3">
    <location>
        <begin position="39"/>
        <end position="180"/>
    </location>
</feature>
<dbReference type="EMBL" id="VTWS01000014">
    <property type="protein sequence ID" value="KAA9341086.1"/>
    <property type="molecule type" value="Genomic_DNA"/>
</dbReference>
<dbReference type="PROSITE" id="PS51819">
    <property type="entry name" value="VOC"/>
    <property type="match status" value="1"/>
</dbReference>
<dbReference type="GO" id="GO:0004493">
    <property type="term" value="F:methylmalonyl-CoA epimerase activity"/>
    <property type="evidence" value="ECO:0007669"/>
    <property type="project" value="TreeGrafter"/>
</dbReference>
<organism evidence="4 5">
    <name type="scientific">Larkinella humicola</name>
    <dbReference type="NCBI Taxonomy" id="2607654"/>
    <lineage>
        <taxon>Bacteria</taxon>
        <taxon>Pseudomonadati</taxon>
        <taxon>Bacteroidota</taxon>
        <taxon>Cytophagia</taxon>
        <taxon>Cytophagales</taxon>
        <taxon>Spirosomataceae</taxon>
        <taxon>Larkinella</taxon>
    </lineage>
</organism>
<dbReference type="InterPro" id="IPR051785">
    <property type="entry name" value="MMCE/EMCE_epimerase"/>
</dbReference>
<dbReference type="GO" id="GO:0046491">
    <property type="term" value="P:L-methylmalonyl-CoA metabolic process"/>
    <property type="evidence" value="ECO:0007669"/>
    <property type="project" value="TreeGrafter"/>
</dbReference>